<keyword evidence="2" id="KW-0413">Isomerase</keyword>
<dbReference type="Gene3D" id="3.30.1050.20">
    <property type="match status" value="1"/>
</dbReference>
<sequence>MRRTFEDARSWSAAGTELFLGTVAGWDEERYLAPCGLPGWTRKHLVAHVAANADALGNLVRWAATGERTPMYASKEQRDADIEAGATRPAGELSAWLRESAARLAAGAAALNAQQWNADVVTAQGRTVPATEIVWLRAREVCVHAVDLAAGVSFADLPTGFLTALADDVAGKRGAAPGPAVVLTATDTGDRWELPGDGAPNAASGPLAEVAAYLAGRPHHLTATDGSPAPTLPAWL</sequence>
<dbReference type="Gene3D" id="1.20.120.450">
    <property type="entry name" value="dinb family like domain"/>
    <property type="match status" value="1"/>
</dbReference>
<evidence type="ECO:0000259" key="1">
    <source>
        <dbReference type="Pfam" id="PF11716"/>
    </source>
</evidence>
<gene>
    <name evidence="2" type="ORF">OUY22_31140</name>
</gene>
<dbReference type="SUPFAM" id="SSF55718">
    <property type="entry name" value="SCP-like"/>
    <property type="match status" value="1"/>
</dbReference>
<dbReference type="NCBIfam" id="TIGR03083">
    <property type="entry name" value="maleylpyruvate isomerase family mycothiol-dependent enzyme"/>
    <property type="match status" value="1"/>
</dbReference>
<organism evidence="2 3">
    <name type="scientific">Nonomuraea corallina</name>
    <dbReference type="NCBI Taxonomy" id="2989783"/>
    <lineage>
        <taxon>Bacteria</taxon>
        <taxon>Bacillati</taxon>
        <taxon>Actinomycetota</taxon>
        <taxon>Actinomycetes</taxon>
        <taxon>Streptosporangiales</taxon>
        <taxon>Streptosporangiaceae</taxon>
        <taxon>Nonomuraea</taxon>
    </lineage>
</organism>
<dbReference type="InterPro" id="IPR036527">
    <property type="entry name" value="SCP2_sterol-bd_dom_sf"/>
</dbReference>
<comment type="caution">
    <text evidence="2">The sequence shown here is derived from an EMBL/GenBank/DDBJ whole genome shotgun (WGS) entry which is preliminary data.</text>
</comment>
<proteinExistence type="predicted"/>
<dbReference type="InterPro" id="IPR017517">
    <property type="entry name" value="Maleyloyr_isom"/>
</dbReference>
<dbReference type="EMBL" id="JAPNNL010000186">
    <property type="protein sequence ID" value="MDA0637886.1"/>
    <property type="molecule type" value="Genomic_DNA"/>
</dbReference>
<reference evidence="2" key="1">
    <citation type="submission" date="2022-11" db="EMBL/GenBank/DDBJ databases">
        <title>Nonomuraea corallina sp. nov., a new species of the genus Nonomuraea isolated from sea side sediment in Thai sea.</title>
        <authorList>
            <person name="Ngamcharungchit C."/>
            <person name="Matsumoto A."/>
            <person name="Suriyachadkun C."/>
            <person name="Panbangred W."/>
            <person name="Inahashi Y."/>
            <person name="Intra B."/>
        </authorList>
    </citation>
    <scope>NUCLEOTIDE SEQUENCE</scope>
    <source>
        <strain evidence="2">MCN248</strain>
    </source>
</reference>
<dbReference type="InterPro" id="IPR024344">
    <property type="entry name" value="MDMPI_metal-binding"/>
</dbReference>
<dbReference type="GO" id="GO:0016853">
    <property type="term" value="F:isomerase activity"/>
    <property type="evidence" value="ECO:0007669"/>
    <property type="project" value="UniProtKB-KW"/>
</dbReference>
<name>A0ABT4SLZ3_9ACTN</name>
<dbReference type="Pfam" id="PF11716">
    <property type="entry name" value="MDMPI_N"/>
    <property type="match status" value="1"/>
</dbReference>
<accession>A0ABT4SLZ3</accession>
<feature type="domain" description="Mycothiol-dependent maleylpyruvate isomerase metal-binding" evidence="1">
    <location>
        <begin position="14"/>
        <end position="149"/>
    </location>
</feature>
<evidence type="ECO:0000313" key="3">
    <source>
        <dbReference type="Proteomes" id="UP001144036"/>
    </source>
</evidence>
<protein>
    <submittedName>
        <fullName evidence="2">Maleylpyruvate isomerase family mycothiol-dependent enzyme</fullName>
    </submittedName>
</protein>
<evidence type="ECO:0000313" key="2">
    <source>
        <dbReference type="EMBL" id="MDA0637886.1"/>
    </source>
</evidence>
<keyword evidence="3" id="KW-1185">Reference proteome</keyword>
<dbReference type="InterPro" id="IPR034660">
    <property type="entry name" value="DinB/YfiT-like"/>
</dbReference>
<dbReference type="RefSeq" id="WP_270158805.1">
    <property type="nucleotide sequence ID" value="NZ_JAPNNL010000186.1"/>
</dbReference>
<dbReference type="Proteomes" id="UP001144036">
    <property type="component" value="Unassembled WGS sequence"/>
</dbReference>
<dbReference type="SUPFAM" id="SSF109854">
    <property type="entry name" value="DinB/YfiT-like putative metalloenzymes"/>
    <property type="match status" value="1"/>
</dbReference>